<dbReference type="GO" id="GO:0005524">
    <property type="term" value="F:ATP binding"/>
    <property type="evidence" value="ECO:0007669"/>
    <property type="project" value="UniProtKB-KW"/>
</dbReference>
<evidence type="ECO:0000256" key="4">
    <source>
        <dbReference type="ARBA" id="ARBA00022840"/>
    </source>
</evidence>
<dbReference type="PANTHER" id="PTHR43326:SF1">
    <property type="entry name" value="METHIONINE--TRNA LIGASE, MITOCHONDRIAL"/>
    <property type="match status" value="1"/>
</dbReference>
<evidence type="ECO:0000256" key="1">
    <source>
        <dbReference type="ARBA" id="ARBA00012838"/>
    </source>
</evidence>
<proteinExistence type="inferred from homology"/>
<dbReference type="Gene3D" id="1.10.730.10">
    <property type="entry name" value="Isoleucyl-tRNA Synthetase, Domain 1"/>
    <property type="match status" value="1"/>
</dbReference>
<evidence type="ECO:0000313" key="12">
    <source>
        <dbReference type="Proteomes" id="UP000887561"/>
    </source>
</evidence>
<keyword evidence="10" id="KW-0175">Coiled coil</keyword>
<dbReference type="AlphaFoldDB" id="A0A915LKJ7"/>
<feature type="domain" description="Methionyl/Leucyl tRNA synthetase" evidence="11">
    <location>
        <begin position="23"/>
        <end position="381"/>
    </location>
</feature>
<dbReference type="InterPro" id="IPR015413">
    <property type="entry name" value="Methionyl/Leucyl_tRNA_Synth"/>
</dbReference>
<dbReference type="GO" id="GO:0006431">
    <property type="term" value="P:methionyl-tRNA aminoacylation"/>
    <property type="evidence" value="ECO:0007669"/>
    <property type="project" value="InterPro"/>
</dbReference>
<evidence type="ECO:0000256" key="10">
    <source>
        <dbReference type="SAM" id="Coils"/>
    </source>
</evidence>
<evidence type="ECO:0000256" key="9">
    <source>
        <dbReference type="RuleBase" id="RU363039"/>
    </source>
</evidence>
<evidence type="ECO:0000256" key="5">
    <source>
        <dbReference type="ARBA" id="ARBA00022917"/>
    </source>
</evidence>
<keyword evidence="4 9" id="KW-0067">ATP-binding</keyword>
<dbReference type="GO" id="GO:0004825">
    <property type="term" value="F:methionine-tRNA ligase activity"/>
    <property type="evidence" value="ECO:0007669"/>
    <property type="project" value="UniProtKB-EC"/>
</dbReference>
<feature type="coiled-coil region" evidence="10">
    <location>
        <begin position="925"/>
        <end position="973"/>
    </location>
</feature>
<dbReference type="InterPro" id="IPR009080">
    <property type="entry name" value="tRNAsynth_Ia_anticodon-bd"/>
</dbReference>
<sequence length="1022" mass="119265">MKFCHSLNLFFIQKRRINHNSFHITTPIFYVNSVPHIGHIYSALLADALFRWNLMRCGNSPTQPSPTNFYFSTGTDEHGKKIQDAANAKGLLPKDHCDVVSSMFMNVFKKFGIKYTRFTRTTSPEHIEANLLDKRGHISKRSYEGWYSSVDECFYDDYEVIDHTTTNGEQTKTKSLVSKISEENYAFDLSRFYEQIRNWANKPGVIYQSHLISYIDDFMFKDSADQISISRPISRCSWGIPVPNDNSQTIYVWFDALVNYLTAVGYPKQIASWPPTIQILGIDIFKFHAIYWPAFLLAADLPLPKKLLVHGHWLSGRRKMSKSLGNVFCPLKTAEITSVDGLRYFLLKQIPYEHGDFTLEKAVTLINAYLVNDLGNLLQRSLNPKLNPSRHYPIRTDTNELLAHFDDEMSKATAKQLIEKLETLPEIATEHYNNQNIHRVLDLLVELVQLANLLFQQYEPWKIINAQKKVDSILFITYETVRLTAIYLQPVTPDFADRFYKLIAFQKSMNDTTTADNSIMSADISRGSASASVESANNTELVERLHRQVRDLESENTELRRAIPHLKNYEGQDCTKFVTGKLSELEEQKSKYRRAVDRLAELNREFQHFKDDAKEMIRESDKKYNELRTIADSLEHENVGLRDRLRNEESINYHLRENRVASPADDRFDRSFEECLQHIDQNSDCESRQSTARTERPDSVREHALGQFVYALFDKLRTTADVFAQIHSGIAGEDAQNSEQIKLIERIKNLKLDLNRSIEVYNKKLQMSAPSSVENLNHSEEGPSRIKSCSKCKNVEEERDTLKAQLNREILLKNECLETRDELDKKFRETRRSLEEMRGALELSNGQIEDLQNKLQRNEYYYQTKYGGAREREINDLNKQILDLRKRNLELDDKNEQILTAAQRFKQVFFKELNHEECANRDSEMQQLRTSLESHERTIKQLQGRCQQLQERCQQLEAENKNTLELRDEWRQKDIMLRKYEVKINNLREILSDYGCYFDQTMTYELVVERCNTLLEEKINEG</sequence>
<keyword evidence="5 9" id="KW-0648">Protein biosynthesis</keyword>
<dbReference type="InterPro" id="IPR014729">
    <property type="entry name" value="Rossmann-like_a/b/a_fold"/>
</dbReference>
<accession>A0A915LKJ7</accession>
<dbReference type="Gene3D" id="2.170.220.10">
    <property type="match status" value="1"/>
</dbReference>
<evidence type="ECO:0000256" key="7">
    <source>
        <dbReference type="ARBA" id="ARBA00026124"/>
    </source>
</evidence>
<dbReference type="NCBIfam" id="TIGR00398">
    <property type="entry name" value="metG"/>
    <property type="match status" value="1"/>
</dbReference>
<evidence type="ECO:0000256" key="2">
    <source>
        <dbReference type="ARBA" id="ARBA00022598"/>
    </source>
</evidence>
<feature type="coiled-coil region" evidence="10">
    <location>
        <begin position="535"/>
        <end position="651"/>
    </location>
</feature>
<feature type="coiled-coil region" evidence="10">
    <location>
        <begin position="792"/>
        <end position="894"/>
    </location>
</feature>
<evidence type="ECO:0000256" key="8">
    <source>
        <dbReference type="ARBA" id="ARBA00030331"/>
    </source>
</evidence>
<dbReference type="PRINTS" id="PR01041">
    <property type="entry name" value="TRNASYNTHMET"/>
</dbReference>
<dbReference type="Gene3D" id="3.40.50.620">
    <property type="entry name" value="HUPs"/>
    <property type="match status" value="1"/>
</dbReference>
<reference evidence="13" key="1">
    <citation type="submission" date="2022-11" db="UniProtKB">
        <authorList>
            <consortium name="WormBaseParasite"/>
        </authorList>
    </citation>
    <scope>IDENTIFICATION</scope>
</reference>
<evidence type="ECO:0000256" key="6">
    <source>
        <dbReference type="ARBA" id="ARBA00023146"/>
    </source>
</evidence>
<dbReference type="InterPro" id="IPR014758">
    <property type="entry name" value="Met-tRNA_synth"/>
</dbReference>
<dbReference type="SUPFAM" id="SSF52374">
    <property type="entry name" value="Nucleotidylyl transferase"/>
    <property type="match status" value="1"/>
</dbReference>
<organism evidence="12 13">
    <name type="scientific">Meloidogyne javanica</name>
    <name type="common">Root-knot nematode worm</name>
    <dbReference type="NCBI Taxonomy" id="6303"/>
    <lineage>
        <taxon>Eukaryota</taxon>
        <taxon>Metazoa</taxon>
        <taxon>Ecdysozoa</taxon>
        <taxon>Nematoda</taxon>
        <taxon>Chromadorea</taxon>
        <taxon>Rhabditida</taxon>
        <taxon>Tylenchina</taxon>
        <taxon>Tylenchomorpha</taxon>
        <taxon>Tylenchoidea</taxon>
        <taxon>Meloidogynidae</taxon>
        <taxon>Meloidogyninae</taxon>
        <taxon>Meloidogyne</taxon>
        <taxon>Meloidogyne incognita group</taxon>
    </lineage>
</organism>
<name>A0A915LKJ7_MELJA</name>
<dbReference type="InterPro" id="IPR023457">
    <property type="entry name" value="Met-tRNA_synth_2"/>
</dbReference>
<evidence type="ECO:0000313" key="13">
    <source>
        <dbReference type="WBParaSite" id="scaffold12309_cov222.g16204"/>
    </source>
</evidence>
<dbReference type="WBParaSite" id="scaffold12309_cov222.g16204">
    <property type="protein sequence ID" value="scaffold12309_cov222.g16204"/>
    <property type="gene ID" value="scaffold12309_cov222.g16204"/>
</dbReference>
<protein>
    <recommendedName>
        <fullName evidence="7">Methionine--tRNA ligase, mitochondrial</fullName>
        <ecNumber evidence="1">6.1.1.10</ecNumber>
    </recommendedName>
    <alternativeName>
        <fullName evidence="8">Mitochondrial methionyl-tRNA synthetase</fullName>
    </alternativeName>
</protein>
<dbReference type="PANTHER" id="PTHR43326">
    <property type="entry name" value="METHIONYL-TRNA SYNTHETASE"/>
    <property type="match status" value="1"/>
</dbReference>
<dbReference type="InterPro" id="IPR033911">
    <property type="entry name" value="MetRS_core"/>
</dbReference>
<comment type="similarity">
    <text evidence="9">Belongs to the class-I aminoacyl-tRNA synthetase family.</text>
</comment>
<keyword evidence="6 9" id="KW-0030">Aminoacyl-tRNA synthetase</keyword>
<dbReference type="Proteomes" id="UP000887561">
    <property type="component" value="Unplaced"/>
</dbReference>
<keyword evidence="2 9" id="KW-0436">Ligase</keyword>
<keyword evidence="12" id="KW-1185">Reference proteome</keyword>
<dbReference type="EC" id="6.1.1.10" evidence="1"/>
<dbReference type="Pfam" id="PF09334">
    <property type="entry name" value="tRNA-synt_1g"/>
    <property type="match status" value="1"/>
</dbReference>
<evidence type="ECO:0000259" key="11">
    <source>
        <dbReference type="Pfam" id="PF09334"/>
    </source>
</evidence>
<evidence type="ECO:0000256" key="3">
    <source>
        <dbReference type="ARBA" id="ARBA00022741"/>
    </source>
</evidence>
<keyword evidence="3 9" id="KW-0547">Nucleotide-binding</keyword>
<dbReference type="SUPFAM" id="SSF47323">
    <property type="entry name" value="Anticodon-binding domain of a subclass of class I aminoacyl-tRNA synthetases"/>
    <property type="match status" value="1"/>
</dbReference>